<evidence type="ECO:0000256" key="1">
    <source>
        <dbReference type="ARBA" id="ARBA00004442"/>
    </source>
</evidence>
<dbReference type="Pfam" id="PF07980">
    <property type="entry name" value="SusD_RagB"/>
    <property type="match status" value="1"/>
</dbReference>
<evidence type="ECO:0000256" key="4">
    <source>
        <dbReference type="ARBA" id="ARBA00023136"/>
    </source>
</evidence>
<name>A0A1W2BJP8_9SPHI</name>
<feature type="domain" description="SusD-like N-terminal" evidence="7">
    <location>
        <begin position="97"/>
        <end position="235"/>
    </location>
</feature>
<dbReference type="InterPro" id="IPR011990">
    <property type="entry name" value="TPR-like_helical_dom_sf"/>
</dbReference>
<proteinExistence type="inferred from homology"/>
<dbReference type="STRING" id="151894.SAMN04488524_2423"/>
<evidence type="ECO:0000313" key="8">
    <source>
        <dbReference type="EMBL" id="SMC73197.1"/>
    </source>
</evidence>
<evidence type="ECO:0000259" key="6">
    <source>
        <dbReference type="Pfam" id="PF07980"/>
    </source>
</evidence>
<dbReference type="Proteomes" id="UP000192756">
    <property type="component" value="Unassembled WGS sequence"/>
</dbReference>
<organism evidence="8 9">
    <name type="scientific">Pedobacter africanus</name>
    <dbReference type="NCBI Taxonomy" id="151894"/>
    <lineage>
        <taxon>Bacteria</taxon>
        <taxon>Pseudomonadati</taxon>
        <taxon>Bacteroidota</taxon>
        <taxon>Sphingobacteriia</taxon>
        <taxon>Sphingobacteriales</taxon>
        <taxon>Sphingobacteriaceae</taxon>
        <taxon>Pedobacter</taxon>
    </lineage>
</organism>
<keyword evidence="5" id="KW-0998">Cell outer membrane</keyword>
<dbReference type="AlphaFoldDB" id="A0A1W2BJP8"/>
<comment type="subcellular location">
    <subcellularLocation>
        <location evidence="1">Cell outer membrane</location>
    </subcellularLocation>
</comment>
<dbReference type="SUPFAM" id="SSF48452">
    <property type="entry name" value="TPR-like"/>
    <property type="match status" value="1"/>
</dbReference>
<evidence type="ECO:0000313" key="9">
    <source>
        <dbReference type="Proteomes" id="UP000192756"/>
    </source>
</evidence>
<dbReference type="PROSITE" id="PS51257">
    <property type="entry name" value="PROKAR_LIPOPROTEIN"/>
    <property type="match status" value="1"/>
</dbReference>
<dbReference type="EMBL" id="FWXT01000001">
    <property type="protein sequence ID" value="SMC73197.1"/>
    <property type="molecule type" value="Genomic_DNA"/>
</dbReference>
<accession>A0A1W2BJP8</accession>
<evidence type="ECO:0000259" key="7">
    <source>
        <dbReference type="Pfam" id="PF14322"/>
    </source>
</evidence>
<feature type="domain" description="RagB/SusD" evidence="6">
    <location>
        <begin position="324"/>
        <end position="642"/>
    </location>
</feature>
<dbReference type="Pfam" id="PF14322">
    <property type="entry name" value="SusD-like_3"/>
    <property type="match status" value="1"/>
</dbReference>
<reference evidence="9" key="1">
    <citation type="submission" date="2017-04" db="EMBL/GenBank/DDBJ databases">
        <authorList>
            <person name="Varghese N."/>
            <person name="Submissions S."/>
        </authorList>
    </citation>
    <scope>NUCLEOTIDE SEQUENCE [LARGE SCALE GENOMIC DNA]</scope>
    <source>
        <strain evidence="9">DSM 12126</strain>
    </source>
</reference>
<keyword evidence="4" id="KW-0472">Membrane</keyword>
<dbReference type="InterPro" id="IPR033985">
    <property type="entry name" value="SusD-like_N"/>
</dbReference>
<sequence length="642" mass="73406">MYDMKYFIKRSWAARVAILIIFSVLSACKDYLDIIPDNIPTIDNSFTMRTEAEKYLYTCYSYMPKDGNLEQDPSLLGGDEIWAIDGPPKPNFNHTIFNIAQGRQATINPVGENIWVNLYRALRDCNIFLENIGKVPDLSEEERDQWIAEVKFLKAYYHFYLVRMYGPVPLIKENLPVEVDISSVKISRAPVDACFAYIVQLIDEGKDDLPPVVADPVKMLGRITKPIAYALKAKVLVTAASPLFNGNSEQATLKNPDGTQLFNQQVMPAKWDAAALACKEAIDICEAAGHRLYKFDRANSTFVLTDQIVQQLSLRNAFTERWNPEIIWANTQSLSANTQLQATPNVDFRYQDNNVIGYELAPPLKIVDMFYTKNGIPIEEDLQWNINQPAVRAGTPADQRYIKLNYETSSINFDREPRFYASLGFDGGVWYGQGYYTDATPTGTYYVSAKKGQPNGKGKPDFGSVTGYFIKKYVHFQNTQGASAGDYSINNYPWPIFRLAQLYLLYAEALNEKSGPAAEVYKYINLVRERAGLPAVEVAWPTYSSNKTKHLTPTGLREIIHREELIELAFEGARFWDLRRWKEAPQEYVKPIQGWDIEQSSTSLYYRKRLIFSPRFGLKDYFWPIRDNTILNNRNLVQNIGW</sequence>
<comment type="similarity">
    <text evidence="2">Belongs to the SusD family.</text>
</comment>
<dbReference type="GO" id="GO:0009279">
    <property type="term" value="C:cell outer membrane"/>
    <property type="evidence" value="ECO:0007669"/>
    <property type="project" value="UniProtKB-SubCell"/>
</dbReference>
<evidence type="ECO:0000256" key="3">
    <source>
        <dbReference type="ARBA" id="ARBA00022729"/>
    </source>
</evidence>
<dbReference type="Gene3D" id="1.25.40.390">
    <property type="match status" value="1"/>
</dbReference>
<protein>
    <submittedName>
        <fullName evidence="8">Starch-binding associating with outer membrane</fullName>
    </submittedName>
</protein>
<gene>
    <name evidence="8" type="ORF">SAMN04488524_2423</name>
</gene>
<evidence type="ECO:0000256" key="2">
    <source>
        <dbReference type="ARBA" id="ARBA00006275"/>
    </source>
</evidence>
<evidence type="ECO:0000256" key="5">
    <source>
        <dbReference type="ARBA" id="ARBA00023237"/>
    </source>
</evidence>
<dbReference type="InterPro" id="IPR012944">
    <property type="entry name" value="SusD_RagB_dom"/>
</dbReference>
<keyword evidence="3" id="KW-0732">Signal</keyword>
<keyword evidence="9" id="KW-1185">Reference proteome</keyword>